<name>A0ABU2L1H3_9ACTN</name>
<comment type="caution">
    <text evidence="1">The sequence shown here is derived from an EMBL/GenBank/DDBJ whole genome shotgun (WGS) entry which is preliminary data.</text>
</comment>
<evidence type="ECO:0000313" key="1">
    <source>
        <dbReference type="EMBL" id="MDT0305403.1"/>
    </source>
</evidence>
<dbReference type="Proteomes" id="UP001183388">
    <property type="component" value="Unassembled WGS sequence"/>
</dbReference>
<keyword evidence="2" id="KW-1185">Reference proteome</keyword>
<evidence type="ECO:0008006" key="3">
    <source>
        <dbReference type="Google" id="ProtNLM"/>
    </source>
</evidence>
<protein>
    <recommendedName>
        <fullName evidence="3">DUF4760 domain-containing protein</fullName>
    </recommendedName>
</protein>
<dbReference type="RefSeq" id="WP_311628317.1">
    <property type="nucleotide sequence ID" value="NZ_JAVREN010000001.1"/>
</dbReference>
<reference evidence="2" key="1">
    <citation type="submission" date="2023-07" db="EMBL/GenBank/DDBJ databases">
        <title>30 novel species of actinomycetes from the DSMZ collection.</title>
        <authorList>
            <person name="Nouioui I."/>
        </authorList>
    </citation>
    <scope>NUCLEOTIDE SEQUENCE [LARGE SCALE GENOMIC DNA]</scope>
    <source>
        <strain evidence="2">DSM 44917</strain>
    </source>
</reference>
<gene>
    <name evidence="1" type="ORF">RM780_00280</name>
</gene>
<proteinExistence type="predicted"/>
<organism evidence="1 2">
    <name type="scientific">Streptomyces boetiae</name>
    <dbReference type="NCBI Taxonomy" id="3075541"/>
    <lineage>
        <taxon>Bacteria</taxon>
        <taxon>Bacillati</taxon>
        <taxon>Actinomycetota</taxon>
        <taxon>Actinomycetes</taxon>
        <taxon>Kitasatosporales</taxon>
        <taxon>Streptomycetaceae</taxon>
        <taxon>Streptomyces</taxon>
    </lineage>
</organism>
<accession>A0ABU2L1H3</accession>
<dbReference type="EMBL" id="JAVREN010000001">
    <property type="protein sequence ID" value="MDT0305403.1"/>
    <property type="molecule type" value="Genomic_DNA"/>
</dbReference>
<sequence>MDTAVWVAALTGATAILASWVTNRGNARAARIQANAAADTQRRSEQRDSRRTAYLDLIERVHEMAEFYWVVSDTLKLQDPGERRAARKELLIRERQEYARFRRCVRLIDLEGPPQAAEAARELREHARSFWVALRALADDAVTGEELAAAEREFQECYGPYWEAFERFIQVAREVLRTT</sequence>
<evidence type="ECO:0000313" key="2">
    <source>
        <dbReference type="Proteomes" id="UP001183388"/>
    </source>
</evidence>